<name>A0A9N7NJP3_STRHE</name>
<evidence type="ECO:0000259" key="6">
    <source>
        <dbReference type="PROSITE" id="PS50179"/>
    </source>
</evidence>
<dbReference type="AlphaFoldDB" id="A0A9N7NJP3"/>
<dbReference type="InterPro" id="IPR002014">
    <property type="entry name" value="VHS_dom"/>
</dbReference>
<dbReference type="Gene3D" id="1.25.40.90">
    <property type="match status" value="1"/>
</dbReference>
<dbReference type="GO" id="GO:0043328">
    <property type="term" value="P:protein transport to vacuole involved in ubiquitin-dependent protein catabolic process via the multivesicular body sorting pathway"/>
    <property type="evidence" value="ECO:0007669"/>
    <property type="project" value="InterPro"/>
</dbReference>
<evidence type="ECO:0000313" key="9">
    <source>
        <dbReference type="Proteomes" id="UP001153555"/>
    </source>
</evidence>
<dbReference type="EMBL" id="CACSLK010027833">
    <property type="protein sequence ID" value="CAA0832178.1"/>
    <property type="molecule type" value="Genomic_DNA"/>
</dbReference>
<dbReference type="SUPFAM" id="SSF48464">
    <property type="entry name" value="ENTH/VHS domain"/>
    <property type="match status" value="1"/>
</dbReference>
<evidence type="ECO:0000256" key="1">
    <source>
        <dbReference type="ARBA" id="ARBA00004170"/>
    </source>
</evidence>
<evidence type="ECO:0000259" key="7">
    <source>
        <dbReference type="PROSITE" id="PS50909"/>
    </source>
</evidence>
<dbReference type="OrthoDB" id="1735807at2759"/>
<feature type="domain" description="GAT" evidence="7">
    <location>
        <begin position="169"/>
        <end position="263"/>
    </location>
</feature>
<dbReference type="InterPro" id="IPR038425">
    <property type="entry name" value="GAT_sf"/>
</dbReference>
<evidence type="ECO:0000256" key="5">
    <source>
        <dbReference type="ARBA" id="ARBA00023136"/>
    </source>
</evidence>
<dbReference type="PROSITE" id="PS50909">
    <property type="entry name" value="GAT"/>
    <property type="match status" value="1"/>
</dbReference>
<dbReference type="InterPro" id="IPR044836">
    <property type="entry name" value="TOL_plant"/>
</dbReference>
<evidence type="ECO:0000256" key="2">
    <source>
        <dbReference type="ARBA" id="ARBA00007708"/>
    </source>
</evidence>
<dbReference type="InterPro" id="IPR004152">
    <property type="entry name" value="GAT_dom"/>
</dbReference>
<dbReference type="GO" id="GO:0043130">
    <property type="term" value="F:ubiquitin binding"/>
    <property type="evidence" value="ECO:0007669"/>
    <property type="project" value="InterPro"/>
</dbReference>
<comment type="subcellular location">
    <subcellularLocation>
        <location evidence="1">Membrane</location>
        <topology evidence="1">Peripheral membrane protein</topology>
    </subcellularLocation>
</comment>
<comment type="caution">
    <text evidence="8">The sequence shown here is derived from an EMBL/GenBank/DDBJ whole genome shotgun (WGS) entry which is preliminary data.</text>
</comment>
<keyword evidence="5" id="KW-0472">Membrane</keyword>
<dbReference type="Proteomes" id="UP001153555">
    <property type="component" value="Unassembled WGS sequence"/>
</dbReference>
<dbReference type="PANTHER" id="PTHR46646:SF5">
    <property type="entry name" value="TOM1-LIKE PROTEIN 2"/>
    <property type="match status" value="1"/>
</dbReference>
<dbReference type="PROSITE" id="PS50179">
    <property type="entry name" value="VHS"/>
    <property type="match status" value="1"/>
</dbReference>
<organism evidence="8 9">
    <name type="scientific">Striga hermonthica</name>
    <name type="common">Purple witchweed</name>
    <name type="synonym">Buchnera hermonthica</name>
    <dbReference type="NCBI Taxonomy" id="68872"/>
    <lineage>
        <taxon>Eukaryota</taxon>
        <taxon>Viridiplantae</taxon>
        <taxon>Streptophyta</taxon>
        <taxon>Embryophyta</taxon>
        <taxon>Tracheophyta</taxon>
        <taxon>Spermatophyta</taxon>
        <taxon>Magnoliopsida</taxon>
        <taxon>eudicotyledons</taxon>
        <taxon>Gunneridae</taxon>
        <taxon>Pentapetalae</taxon>
        <taxon>asterids</taxon>
        <taxon>lamiids</taxon>
        <taxon>Lamiales</taxon>
        <taxon>Orobanchaceae</taxon>
        <taxon>Buchnereae</taxon>
        <taxon>Striga</taxon>
    </lineage>
</organism>
<dbReference type="Gene3D" id="1.20.58.160">
    <property type="match status" value="1"/>
</dbReference>
<dbReference type="SUPFAM" id="SSF89009">
    <property type="entry name" value="GAT-like domain"/>
    <property type="match status" value="1"/>
</dbReference>
<dbReference type="GO" id="GO:0016020">
    <property type="term" value="C:membrane"/>
    <property type="evidence" value="ECO:0007669"/>
    <property type="project" value="UniProtKB-SubCell"/>
</dbReference>
<keyword evidence="3" id="KW-0813">Transport</keyword>
<sequence length="265" mass="29284">MEKLDLSKLKTASSAIGERIRSGGAHLDGTGVVRAVGRRLSPGGDPAAQGLALDLLDALASNCEAVLPLVASELEEMAELIEDPRTEQGVRVRAMQLIRAWGVSEELEHLPVFRQTYMDLRSREIQQAAQKEDSFPPTLYNLESYLGQRHPSPPRTRPVASTRVEDDGGDAALLGYDFESVEEKMELLAEARNTLDILSTILNSDSVEDELTKSMLEKCKQYSLPNVQRIIESTSDDEVMLFDALNLHDELQLLISRHGDLISSN</sequence>
<proteinExistence type="inferred from homology"/>
<reference evidence="8" key="1">
    <citation type="submission" date="2019-12" db="EMBL/GenBank/DDBJ databases">
        <authorList>
            <person name="Scholes J."/>
        </authorList>
    </citation>
    <scope>NUCLEOTIDE SEQUENCE</scope>
</reference>
<keyword evidence="4" id="KW-0653">Protein transport</keyword>
<dbReference type="GO" id="GO:0005737">
    <property type="term" value="C:cytoplasm"/>
    <property type="evidence" value="ECO:0007669"/>
    <property type="project" value="UniProtKB-ARBA"/>
</dbReference>
<dbReference type="GO" id="GO:0035091">
    <property type="term" value="F:phosphatidylinositol binding"/>
    <property type="evidence" value="ECO:0007669"/>
    <property type="project" value="InterPro"/>
</dbReference>
<dbReference type="Pfam" id="PF03127">
    <property type="entry name" value="GAT"/>
    <property type="match status" value="1"/>
</dbReference>
<dbReference type="InterPro" id="IPR008942">
    <property type="entry name" value="ENTH_VHS"/>
</dbReference>
<protein>
    <submittedName>
        <fullName evidence="8">ENTH/VHS/GAT family protein</fullName>
    </submittedName>
</protein>
<evidence type="ECO:0000256" key="4">
    <source>
        <dbReference type="ARBA" id="ARBA00022927"/>
    </source>
</evidence>
<dbReference type="PANTHER" id="PTHR46646">
    <property type="entry name" value="TOM1-LIKE PROTEIN 1"/>
    <property type="match status" value="1"/>
</dbReference>
<keyword evidence="9" id="KW-1185">Reference proteome</keyword>
<evidence type="ECO:0000256" key="3">
    <source>
        <dbReference type="ARBA" id="ARBA00022448"/>
    </source>
</evidence>
<evidence type="ECO:0000313" key="8">
    <source>
        <dbReference type="EMBL" id="CAA0832178.1"/>
    </source>
</evidence>
<feature type="domain" description="VHS" evidence="6">
    <location>
        <begin position="16"/>
        <end position="128"/>
    </location>
</feature>
<comment type="similarity">
    <text evidence="2">Belongs to the TOM1 family.</text>
</comment>
<gene>
    <name evidence="8" type="ORF">SHERM_27482</name>
</gene>
<accession>A0A9N7NJP3</accession>